<evidence type="ECO:0000313" key="1">
    <source>
        <dbReference type="EMBL" id="SDL30486.1"/>
    </source>
</evidence>
<dbReference type="AlphaFoldDB" id="A0A1G9IZM3"/>
<sequence length="80" mass="9591">MLKHERRRDFITRKCTLFLKVTKWNTTITFFTRPKMVPIFPNPSLSAEEGRSPLNYHKYPVTVMTEMTPPKENRDTLYEN</sequence>
<gene>
    <name evidence="1" type="ORF">SAMN04488090_0682</name>
</gene>
<accession>A0A1G9IZM3</accession>
<reference evidence="1 2" key="1">
    <citation type="submission" date="2016-10" db="EMBL/GenBank/DDBJ databases">
        <authorList>
            <person name="de Groot N.N."/>
        </authorList>
    </citation>
    <scope>NUCLEOTIDE SEQUENCE [LARGE SCALE GENOMIC DNA]</scope>
    <source>
        <strain evidence="1 2">DSM 21668</strain>
    </source>
</reference>
<name>A0A1G9IZM3_9BACT</name>
<protein>
    <submittedName>
        <fullName evidence="1">Uncharacterized protein</fullName>
    </submittedName>
</protein>
<keyword evidence="2" id="KW-1185">Reference proteome</keyword>
<organism evidence="1 2">
    <name type="scientific">Siphonobacter aquaeclarae</name>
    <dbReference type="NCBI Taxonomy" id="563176"/>
    <lineage>
        <taxon>Bacteria</taxon>
        <taxon>Pseudomonadati</taxon>
        <taxon>Bacteroidota</taxon>
        <taxon>Cytophagia</taxon>
        <taxon>Cytophagales</taxon>
        <taxon>Cytophagaceae</taxon>
        <taxon>Siphonobacter</taxon>
    </lineage>
</organism>
<dbReference type="Proteomes" id="UP000198901">
    <property type="component" value="Unassembled WGS sequence"/>
</dbReference>
<proteinExistence type="predicted"/>
<dbReference type="EMBL" id="FNGS01000001">
    <property type="protein sequence ID" value="SDL30486.1"/>
    <property type="molecule type" value="Genomic_DNA"/>
</dbReference>
<evidence type="ECO:0000313" key="2">
    <source>
        <dbReference type="Proteomes" id="UP000198901"/>
    </source>
</evidence>